<comment type="caution">
    <text evidence="3">The sequence shown here is derived from an EMBL/GenBank/DDBJ whole genome shotgun (WGS) entry which is preliminary data.</text>
</comment>
<protein>
    <recommendedName>
        <fullName evidence="5">Lipoprotein</fullName>
    </recommendedName>
</protein>
<feature type="chain" id="PRO_5045282080" description="Lipoprotein" evidence="2">
    <location>
        <begin position="20"/>
        <end position="111"/>
    </location>
</feature>
<proteinExistence type="predicted"/>
<evidence type="ECO:0000256" key="1">
    <source>
        <dbReference type="SAM" id="MobiDB-lite"/>
    </source>
</evidence>
<evidence type="ECO:0000256" key="2">
    <source>
        <dbReference type="SAM" id="SignalP"/>
    </source>
</evidence>
<organism evidence="3 4">
    <name type="scientific">Teichococcus aerophilus</name>
    <dbReference type="NCBI Taxonomy" id="1224513"/>
    <lineage>
        <taxon>Bacteria</taxon>
        <taxon>Pseudomonadati</taxon>
        <taxon>Pseudomonadota</taxon>
        <taxon>Alphaproteobacteria</taxon>
        <taxon>Acetobacterales</taxon>
        <taxon>Roseomonadaceae</taxon>
        <taxon>Roseomonas</taxon>
    </lineage>
</organism>
<feature type="compositionally biased region" description="Basic and acidic residues" evidence="1">
    <location>
        <begin position="84"/>
        <end position="93"/>
    </location>
</feature>
<feature type="region of interest" description="Disordered" evidence="1">
    <location>
        <begin position="44"/>
        <end position="111"/>
    </location>
</feature>
<evidence type="ECO:0008006" key="5">
    <source>
        <dbReference type="Google" id="ProtNLM"/>
    </source>
</evidence>
<feature type="signal peptide" evidence="2">
    <location>
        <begin position="1"/>
        <end position="19"/>
    </location>
</feature>
<sequence length="111" mass="11664">MKSAILPLLLLLGACAAPAPRSADQREQDATNAACRQEAERVMRFRDRGQLMRQDEAESRLGSGAFSGSTTGSMSPDRLSSRFQQDRLVDECVRGANGAPPAAAGGAGRGS</sequence>
<keyword evidence="4" id="KW-1185">Reference proteome</keyword>
<accession>A0ABR7RML0</accession>
<keyword evidence="2" id="KW-0732">Signal</keyword>
<dbReference type="Proteomes" id="UP000626026">
    <property type="component" value="Unassembled WGS sequence"/>
</dbReference>
<feature type="compositionally biased region" description="Low complexity" evidence="1">
    <location>
        <begin position="62"/>
        <end position="75"/>
    </location>
</feature>
<evidence type="ECO:0000313" key="3">
    <source>
        <dbReference type="EMBL" id="MBC9207553.1"/>
    </source>
</evidence>
<feature type="compositionally biased region" description="Basic and acidic residues" evidence="1">
    <location>
        <begin position="44"/>
        <end position="59"/>
    </location>
</feature>
<evidence type="ECO:0000313" key="4">
    <source>
        <dbReference type="Proteomes" id="UP000626026"/>
    </source>
</evidence>
<dbReference type="EMBL" id="JACTVA010000019">
    <property type="protein sequence ID" value="MBC9207553.1"/>
    <property type="molecule type" value="Genomic_DNA"/>
</dbReference>
<dbReference type="PROSITE" id="PS51257">
    <property type="entry name" value="PROKAR_LIPOPROTEIN"/>
    <property type="match status" value="1"/>
</dbReference>
<dbReference type="RefSeq" id="WP_187784723.1">
    <property type="nucleotide sequence ID" value="NZ_JACTVA010000019.1"/>
</dbReference>
<name>A0ABR7RML0_9PROT</name>
<gene>
    <name evidence="3" type="ORF">IBL26_11975</name>
</gene>
<feature type="compositionally biased region" description="Low complexity" evidence="1">
    <location>
        <begin position="94"/>
        <end position="104"/>
    </location>
</feature>
<reference evidence="3 4" key="1">
    <citation type="journal article" date="2013" name="Int. J. Syst. Evol. Microbiol.">
        <title>Roseomonas aerophila sp. nov., isolated from air.</title>
        <authorList>
            <person name="Kim S.J."/>
            <person name="Weon H.Y."/>
            <person name="Ahn J.H."/>
            <person name="Hong S.B."/>
            <person name="Seok S.J."/>
            <person name="Whang K.S."/>
            <person name="Kwon S.W."/>
        </authorList>
    </citation>
    <scope>NUCLEOTIDE SEQUENCE [LARGE SCALE GENOMIC DNA]</scope>
    <source>
        <strain evidence="3 4">NBRC 108923</strain>
    </source>
</reference>